<evidence type="ECO:0000256" key="1">
    <source>
        <dbReference type="SAM" id="SignalP"/>
    </source>
</evidence>
<dbReference type="EMBL" id="WEGK01000007">
    <property type="protein sequence ID" value="MQY20683.1"/>
    <property type="molecule type" value="Genomic_DNA"/>
</dbReference>
<dbReference type="Gene3D" id="3.40.190.10">
    <property type="entry name" value="Periplasmic binding protein-like II"/>
    <property type="match status" value="1"/>
</dbReference>
<protein>
    <recommendedName>
        <fullName evidence="4">Sugar ABC transporter substrate-binding protein</fullName>
    </recommendedName>
</protein>
<proteinExistence type="predicted"/>
<dbReference type="Pfam" id="PF01547">
    <property type="entry name" value="SBP_bac_1"/>
    <property type="match status" value="1"/>
</dbReference>
<evidence type="ECO:0000313" key="2">
    <source>
        <dbReference type="EMBL" id="MQY20683.1"/>
    </source>
</evidence>
<gene>
    <name evidence="2" type="ORF">NRB20_37910</name>
</gene>
<evidence type="ECO:0000313" key="3">
    <source>
        <dbReference type="Proteomes" id="UP000438448"/>
    </source>
</evidence>
<dbReference type="PROSITE" id="PS51318">
    <property type="entry name" value="TAT"/>
    <property type="match status" value="1"/>
</dbReference>
<dbReference type="OrthoDB" id="2515880at2"/>
<accession>A0A7K0D4K7</accession>
<organism evidence="2 3">
    <name type="scientific">Nocardia macrotermitis</name>
    <dbReference type="NCBI Taxonomy" id="2585198"/>
    <lineage>
        <taxon>Bacteria</taxon>
        <taxon>Bacillati</taxon>
        <taxon>Actinomycetota</taxon>
        <taxon>Actinomycetes</taxon>
        <taxon>Mycobacteriales</taxon>
        <taxon>Nocardiaceae</taxon>
        <taxon>Nocardia</taxon>
    </lineage>
</organism>
<comment type="caution">
    <text evidence="2">The sequence shown here is derived from an EMBL/GenBank/DDBJ whole genome shotgun (WGS) entry which is preliminary data.</text>
</comment>
<dbReference type="PANTHER" id="PTHR43649:SF30">
    <property type="entry name" value="ABC TRANSPORTER SUBSTRATE-BINDING PROTEIN"/>
    <property type="match status" value="1"/>
</dbReference>
<dbReference type="CDD" id="cd13585">
    <property type="entry name" value="PBP2_TMBP_like"/>
    <property type="match status" value="1"/>
</dbReference>
<dbReference type="InterPro" id="IPR006311">
    <property type="entry name" value="TAT_signal"/>
</dbReference>
<dbReference type="PANTHER" id="PTHR43649">
    <property type="entry name" value="ARABINOSE-BINDING PROTEIN-RELATED"/>
    <property type="match status" value="1"/>
</dbReference>
<dbReference type="InterPro" id="IPR006059">
    <property type="entry name" value="SBP"/>
</dbReference>
<sequence>MILNRRDLLRSGALAGAALAVPSLAGCGSDSDALTFFFQAAPDEAKVRMQIIEAFEKSHPEIKVQVQMAGPDPNQQILTYAAGGKCPDVVMQWESYSHLVELGILENLDTYLNADPAYAAQLRSDGEPALYDLFRYRGGQYVLPEQWAGIFLYYNKKLFEEAGVAPPPGRWEDAWTFDEFLSAAKALTKRDASGKTTQWGFADAWPVPRYSAAIFGMNNGGEWFVPPTDPQRAAIDGDQFIEGFQFYADLAVRHRVAPRSTDADALPSIQLFSQGKAAMVLTGHWQYSAMLTDPDLDFDITVLPVGPHGHGAKSDIGTTGLAISATSPRKELAWEFVKFATGPVGQQAVAKSGLFVPVLKSALHSEDFAKAHSRIRNIEVLTGGPSNSNPIPVTPNWSRIDDAFHRASDRILRGAAPATYFKGDVTRHINDLLGRSQ</sequence>
<keyword evidence="3" id="KW-1185">Reference proteome</keyword>
<evidence type="ECO:0008006" key="4">
    <source>
        <dbReference type="Google" id="ProtNLM"/>
    </source>
</evidence>
<name>A0A7K0D4K7_9NOCA</name>
<dbReference type="PROSITE" id="PS51257">
    <property type="entry name" value="PROKAR_LIPOPROTEIN"/>
    <property type="match status" value="1"/>
</dbReference>
<dbReference type="Proteomes" id="UP000438448">
    <property type="component" value="Unassembled WGS sequence"/>
</dbReference>
<reference evidence="2 3" key="1">
    <citation type="submission" date="2019-10" db="EMBL/GenBank/DDBJ databases">
        <title>Nocardia macrotermitis sp. nov. and Nocardia aurantia sp. nov., isolated from the gut of fungus growing-termite Macrotermes natalensis.</title>
        <authorList>
            <person name="Benndorf R."/>
            <person name="Schwitalla J."/>
            <person name="Martin K."/>
            <person name="De Beer W."/>
            <person name="Kaster A.-K."/>
            <person name="Vollmers J."/>
            <person name="Poulsen M."/>
            <person name="Beemelmanns C."/>
        </authorList>
    </citation>
    <scope>NUCLEOTIDE SEQUENCE [LARGE SCALE GENOMIC DNA]</scope>
    <source>
        <strain evidence="2 3">RB20</strain>
    </source>
</reference>
<feature type="chain" id="PRO_5039122301" description="Sugar ABC transporter substrate-binding protein" evidence="1">
    <location>
        <begin position="26"/>
        <end position="437"/>
    </location>
</feature>
<dbReference type="RefSeq" id="WP_153411400.1">
    <property type="nucleotide sequence ID" value="NZ_WEGK01000007.1"/>
</dbReference>
<dbReference type="InterPro" id="IPR050490">
    <property type="entry name" value="Bact_solute-bd_prot1"/>
</dbReference>
<dbReference type="SUPFAM" id="SSF53850">
    <property type="entry name" value="Periplasmic binding protein-like II"/>
    <property type="match status" value="1"/>
</dbReference>
<keyword evidence="1" id="KW-0732">Signal</keyword>
<dbReference type="AlphaFoldDB" id="A0A7K0D4K7"/>
<feature type="signal peptide" evidence="1">
    <location>
        <begin position="1"/>
        <end position="25"/>
    </location>
</feature>